<comment type="caution">
    <text evidence="1">The sequence shown here is derived from an EMBL/GenBank/DDBJ whole genome shotgun (WGS) entry which is preliminary data.</text>
</comment>
<dbReference type="AlphaFoldDB" id="A0A560JQ78"/>
<dbReference type="RefSeq" id="WP_145611212.1">
    <property type="nucleotide sequence ID" value="NZ_VITV01000005.1"/>
</dbReference>
<dbReference type="Gene3D" id="1.25.40.70">
    <property type="entry name" value="Phosphatidylinositol 3-kinase, accessory domain (PIK)"/>
    <property type="match status" value="1"/>
</dbReference>
<dbReference type="Proteomes" id="UP000320516">
    <property type="component" value="Unassembled WGS sequence"/>
</dbReference>
<dbReference type="EMBL" id="VITV01000005">
    <property type="protein sequence ID" value="TWB73146.1"/>
    <property type="molecule type" value="Genomic_DNA"/>
</dbReference>
<organism evidence="1 2">
    <name type="scientific">Nitrospirillum amazonense</name>
    <dbReference type="NCBI Taxonomy" id="28077"/>
    <lineage>
        <taxon>Bacteria</taxon>
        <taxon>Pseudomonadati</taxon>
        <taxon>Pseudomonadota</taxon>
        <taxon>Alphaproteobacteria</taxon>
        <taxon>Rhodospirillales</taxon>
        <taxon>Azospirillaceae</taxon>
        <taxon>Nitrospirillum</taxon>
    </lineage>
</organism>
<evidence type="ECO:0008006" key="3">
    <source>
        <dbReference type="Google" id="ProtNLM"/>
    </source>
</evidence>
<evidence type="ECO:0000313" key="1">
    <source>
        <dbReference type="EMBL" id="TWB73146.1"/>
    </source>
</evidence>
<accession>A0A560JQ78</accession>
<sequence length="125" mass="13891">MTGKDASAAALIEEFRTQVKRYFHADIMGNRRTMKACLPKMGNAVQALDTGVPEGRMALVPLLKDEDDGVRVYAAAYLFGRLPEEARAVWDEVLAGSKHPSAYLNVVSFKVIADWKPDDFIKAFE</sequence>
<dbReference type="SUPFAM" id="SSF48371">
    <property type="entry name" value="ARM repeat"/>
    <property type="match status" value="1"/>
</dbReference>
<reference evidence="1 2" key="1">
    <citation type="submission" date="2019-06" db="EMBL/GenBank/DDBJ databases">
        <title>Genomic Encyclopedia of Type Strains, Phase IV (KMG-V): Genome sequencing to study the core and pangenomes of soil and plant-associated prokaryotes.</title>
        <authorList>
            <person name="Whitman W."/>
        </authorList>
    </citation>
    <scope>NUCLEOTIDE SEQUENCE [LARGE SCALE GENOMIC DNA]</scope>
    <source>
        <strain evidence="1 2">BR 12005</strain>
    </source>
</reference>
<dbReference type="InterPro" id="IPR016024">
    <property type="entry name" value="ARM-type_fold"/>
</dbReference>
<evidence type="ECO:0000313" key="2">
    <source>
        <dbReference type="Proteomes" id="UP000320516"/>
    </source>
</evidence>
<name>A0A560JQ78_9PROT</name>
<gene>
    <name evidence="1" type="ORF">FBZ87_10566</name>
</gene>
<protein>
    <recommendedName>
        <fullName evidence="3">HEAT repeat domain-containing protein</fullName>
    </recommendedName>
</protein>
<dbReference type="InterPro" id="IPR042236">
    <property type="entry name" value="PI3K_accessory_sf"/>
</dbReference>
<proteinExistence type="predicted"/>